<feature type="transmembrane region" description="Helical" evidence="1">
    <location>
        <begin position="120"/>
        <end position="139"/>
    </location>
</feature>
<organism evidence="2 3">
    <name type="scientific">Acanthosepion pharaonis</name>
    <name type="common">Pharaoh cuttlefish</name>
    <name type="synonym">Sepia pharaonis</name>
    <dbReference type="NCBI Taxonomy" id="158019"/>
    <lineage>
        <taxon>Eukaryota</taxon>
        <taxon>Metazoa</taxon>
        <taxon>Spiralia</taxon>
        <taxon>Lophotrochozoa</taxon>
        <taxon>Mollusca</taxon>
        <taxon>Cephalopoda</taxon>
        <taxon>Coleoidea</taxon>
        <taxon>Decapodiformes</taxon>
        <taxon>Sepiida</taxon>
        <taxon>Sepiina</taxon>
        <taxon>Sepiidae</taxon>
        <taxon>Acanthosepion</taxon>
    </lineage>
</organism>
<comment type="caution">
    <text evidence="2">The sequence shown here is derived from an EMBL/GenBank/DDBJ whole genome shotgun (WGS) entry which is preliminary data.</text>
</comment>
<feature type="transmembrane region" description="Helical" evidence="1">
    <location>
        <begin position="253"/>
        <end position="278"/>
    </location>
</feature>
<feature type="transmembrane region" description="Helical" evidence="1">
    <location>
        <begin position="145"/>
        <end position="164"/>
    </location>
</feature>
<feature type="transmembrane region" description="Helical" evidence="1">
    <location>
        <begin position="171"/>
        <end position="192"/>
    </location>
</feature>
<sequence length="279" mass="33448">MFLESHLESDEEKNASFRLYFSLSNILRRVTLNSVPFPPSLYQHLNYTLFYFPSLSLAFSYFSPSFISFSFFPFLFFVFIFFFSFSLILSTLVSFFIEYIAMCYTSFSPFLTLSLSQDLICFPFLLCFSSVLTFHHYFFSFSFHVFYFSSLSLVSFIFLLFPFFPYIFCSLSVFLFLSFSFVHFSLLIYFYFRFFLLLVFFSSPFVFHPLLFSFLLFFSLLLFFNVFFFFNIVLILFSFSFILPVAISSLSPSYFLSIFLIFPCLYIFFNFSLLFFFFQ</sequence>
<evidence type="ECO:0000313" key="2">
    <source>
        <dbReference type="EMBL" id="CAE1227404.1"/>
    </source>
</evidence>
<keyword evidence="1" id="KW-0472">Membrane</keyword>
<feature type="transmembrane region" description="Helical" evidence="1">
    <location>
        <begin position="198"/>
        <end position="221"/>
    </location>
</feature>
<keyword evidence="1" id="KW-1133">Transmembrane helix</keyword>
<evidence type="ECO:0000313" key="3">
    <source>
        <dbReference type="Proteomes" id="UP000597762"/>
    </source>
</evidence>
<protein>
    <submittedName>
        <fullName evidence="2">Uncharacterized protein</fullName>
    </submittedName>
</protein>
<feature type="transmembrane region" description="Helical" evidence="1">
    <location>
        <begin position="69"/>
        <end position="89"/>
    </location>
</feature>
<dbReference type="EMBL" id="CAHIKZ030000574">
    <property type="protein sequence ID" value="CAE1227404.1"/>
    <property type="molecule type" value="Genomic_DNA"/>
</dbReference>
<feature type="transmembrane region" description="Helical" evidence="1">
    <location>
        <begin position="44"/>
        <end position="62"/>
    </location>
</feature>
<dbReference type="Proteomes" id="UP000597762">
    <property type="component" value="Unassembled WGS sequence"/>
</dbReference>
<name>A0A812BFE5_ACAPH</name>
<evidence type="ECO:0000256" key="1">
    <source>
        <dbReference type="SAM" id="Phobius"/>
    </source>
</evidence>
<keyword evidence="1" id="KW-0812">Transmembrane</keyword>
<dbReference type="AlphaFoldDB" id="A0A812BFE5"/>
<feature type="transmembrane region" description="Helical" evidence="1">
    <location>
        <begin position="228"/>
        <end position="247"/>
    </location>
</feature>
<proteinExistence type="predicted"/>
<reference evidence="2" key="1">
    <citation type="submission" date="2021-01" db="EMBL/GenBank/DDBJ databases">
        <authorList>
            <person name="Li R."/>
            <person name="Bekaert M."/>
        </authorList>
    </citation>
    <scope>NUCLEOTIDE SEQUENCE</scope>
    <source>
        <strain evidence="2">Farmed</strain>
    </source>
</reference>
<gene>
    <name evidence="2" type="ORF">SPHA_16385</name>
</gene>
<keyword evidence="3" id="KW-1185">Reference proteome</keyword>
<accession>A0A812BFE5</accession>